<dbReference type="SMART" id="SM00448">
    <property type="entry name" value="REC"/>
    <property type="match status" value="1"/>
</dbReference>
<dbReference type="Pfam" id="PF00072">
    <property type="entry name" value="Response_reg"/>
    <property type="match status" value="1"/>
</dbReference>
<evidence type="ECO:0000256" key="3">
    <source>
        <dbReference type="ARBA" id="ARBA00023125"/>
    </source>
</evidence>
<sequence length="216" mass="22880">MIRVMLADDEQLLREGVRLVLRHADDIEVTAEAGDGAEAVQLACAQPVDVALVDIRMPGTDGLTAAEQLAERAPEVKVVMLTTFGEQEYITRALRAGAAGFLLKDSGPQELIHAVRAAAHGGAILSPRITKDLIATHLSDGRSAKAQRLVDTLNEREREVLVMVGVGASNAEAARLLYMGEGTVKTYVSRILAKLGCANRTQAAIIAHDAGLLPAA</sequence>
<evidence type="ECO:0000256" key="5">
    <source>
        <dbReference type="PROSITE-ProRule" id="PRU00169"/>
    </source>
</evidence>
<accession>A0A7C9RVL6</accession>
<dbReference type="SUPFAM" id="SSF52172">
    <property type="entry name" value="CheY-like"/>
    <property type="match status" value="1"/>
</dbReference>
<dbReference type="Gene3D" id="3.40.50.2300">
    <property type="match status" value="1"/>
</dbReference>
<evidence type="ECO:0000256" key="4">
    <source>
        <dbReference type="ARBA" id="ARBA00023163"/>
    </source>
</evidence>
<dbReference type="PANTHER" id="PTHR43214">
    <property type="entry name" value="TWO-COMPONENT RESPONSE REGULATOR"/>
    <property type="match status" value="1"/>
</dbReference>
<dbReference type="Proteomes" id="UP000481360">
    <property type="component" value="Unassembled WGS sequence"/>
</dbReference>
<evidence type="ECO:0000256" key="2">
    <source>
        <dbReference type="ARBA" id="ARBA00023015"/>
    </source>
</evidence>
<proteinExistence type="predicted"/>
<dbReference type="PROSITE" id="PS50110">
    <property type="entry name" value="RESPONSE_REGULATORY"/>
    <property type="match status" value="1"/>
</dbReference>
<dbReference type="CDD" id="cd17535">
    <property type="entry name" value="REC_NarL-like"/>
    <property type="match status" value="1"/>
</dbReference>
<dbReference type="GO" id="GO:0003677">
    <property type="term" value="F:DNA binding"/>
    <property type="evidence" value="ECO:0007669"/>
    <property type="project" value="UniProtKB-KW"/>
</dbReference>
<dbReference type="InterPro" id="IPR000792">
    <property type="entry name" value="Tscrpt_reg_LuxR_C"/>
</dbReference>
<feature type="domain" description="Response regulatory" evidence="7">
    <location>
        <begin position="3"/>
        <end position="119"/>
    </location>
</feature>
<dbReference type="SMART" id="SM00421">
    <property type="entry name" value="HTH_LUXR"/>
    <property type="match status" value="1"/>
</dbReference>
<dbReference type="InterPro" id="IPR039420">
    <property type="entry name" value="WalR-like"/>
</dbReference>
<dbReference type="PROSITE" id="PS50043">
    <property type="entry name" value="HTH_LUXR_2"/>
    <property type="match status" value="1"/>
</dbReference>
<feature type="modified residue" description="4-aspartylphosphate" evidence="5">
    <location>
        <position position="54"/>
    </location>
</feature>
<evidence type="ECO:0000313" key="9">
    <source>
        <dbReference type="Proteomes" id="UP000481360"/>
    </source>
</evidence>
<dbReference type="InterPro" id="IPR058245">
    <property type="entry name" value="NreC/VraR/RcsB-like_REC"/>
</dbReference>
<keyword evidence="4" id="KW-0804">Transcription</keyword>
<dbReference type="CDD" id="cd06170">
    <property type="entry name" value="LuxR_C_like"/>
    <property type="match status" value="1"/>
</dbReference>
<keyword evidence="9" id="KW-1185">Reference proteome</keyword>
<name>A0A7C9RVL6_9PSEU</name>
<evidence type="ECO:0000313" key="8">
    <source>
        <dbReference type="EMBL" id="NGY64591.1"/>
    </source>
</evidence>
<comment type="caution">
    <text evidence="8">The sequence shown here is derived from an EMBL/GenBank/DDBJ whole genome shotgun (WGS) entry which is preliminary data.</text>
</comment>
<feature type="domain" description="HTH luxR-type" evidence="6">
    <location>
        <begin position="146"/>
        <end position="211"/>
    </location>
</feature>
<protein>
    <submittedName>
        <fullName evidence="8">Response regulator transcription factor</fullName>
    </submittedName>
</protein>
<evidence type="ECO:0000256" key="1">
    <source>
        <dbReference type="ARBA" id="ARBA00022553"/>
    </source>
</evidence>
<dbReference type="PRINTS" id="PR00038">
    <property type="entry name" value="HTHLUXR"/>
</dbReference>
<dbReference type="GO" id="GO:0006355">
    <property type="term" value="P:regulation of DNA-templated transcription"/>
    <property type="evidence" value="ECO:0007669"/>
    <property type="project" value="InterPro"/>
</dbReference>
<organism evidence="8 9">
    <name type="scientific">Lentzea alba</name>
    <dbReference type="NCBI Taxonomy" id="2714351"/>
    <lineage>
        <taxon>Bacteria</taxon>
        <taxon>Bacillati</taxon>
        <taxon>Actinomycetota</taxon>
        <taxon>Actinomycetes</taxon>
        <taxon>Pseudonocardiales</taxon>
        <taxon>Pseudonocardiaceae</taxon>
        <taxon>Lentzea</taxon>
    </lineage>
</organism>
<dbReference type="InterPro" id="IPR016032">
    <property type="entry name" value="Sig_transdc_resp-reg_C-effctor"/>
</dbReference>
<dbReference type="GO" id="GO:0000160">
    <property type="term" value="P:phosphorelay signal transduction system"/>
    <property type="evidence" value="ECO:0007669"/>
    <property type="project" value="InterPro"/>
</dbReference>
<dbReference type="InterPro" id="IPR001789">
    <property type="entry name" value="Sig_transdc_resp-reg_receiver"/>
</dbReference>
<reference evidence="8 9" key="1">
    <citation type="submission" date="2020-03" db="EMBL/GenBank/DDBJ databases">
        <title>Isolation and identification of active actinomycetes.</title>
        <authorList>
            <person name="Sun X."/>
        </authorList>
    </citation>
    <scope>NUCLEOTIDE SEQUENCE [LARGE SCALE GENOMIC DNA]</scope>
    <source>
        <strain evidence="8 9">NEAU-D13</strain>
    </source>
</reference>
<keyword evidence="2" id="KW-0805">Transcription regulation</keyword>
<dbReference type="PANTHER" id="PTHR43214:SF24">
    <property type="entry name" value="TRANSCRIPTIONAL REGULATORY PROTEIN NARL-RELATED"/>
    <property type="match status" value="1"/>
</dbReference>
<evidence type="ECO:0000259" key="7">
    <source>
        <dbReference type="PROSITE" id="PS50110"/>
    </source>
</evidence>
<dbReference type="AlphaFoldDB" id="A0A7C9RVL6"/>
<dbReference type="Pfam" id="PF00196">
    <property type="entry name" value="GerE"/>
    <property type="match status" value="1"/>
</dbReference>
<keyword evidence="1 5" id="KW-0597">Phosphoprotein</keyword>
<dbReference type="SUPFAM" id="SSF46894">
    <property type="entry name" value="C-terminal effector domain of the bipartite response regulators"/>
    <property type="match status" value="1"/>
</dbReference>
<gene>
    <name evidence="8" type="ORF">G7043_37340</name>
</gene>
<evidence type="ECO:0000259" key="6">
    <source>
        <dbReference type="PROSITE" id="PS50043"/>
    </source>
</evidence>
<keyword evidence="3" id="KW-0238">DNA-binding</keyword>
<dbReference type="EMBL" id="JAAMPJ010000013">
    <property type="protein sequence ID" value="NGY64591.1"/>
    <property type="molecule type" value="Genomic_DNA"/>
</dbReference>
<dbReference type="InterPro" id="IPR011006">
    <property type="entry name" value="CheY-like_superfamily"/>
</dbReference>